<dbReference type="Pfam" id="PF00027">
    <property type="entry name" value="cNMP_binding"/>
    <property type="match status" value="1"/>
</dbReference>
<proteinExistence type="predicted"/>
<dbReference type="InterPro" id="IPR000595">
    <property type="entry name" value="cNMP-bd_dom"/>
</dbReference>
<dbReference type="EMBL" id="BNCQ01000070">
    <property type="protein sequence ID" value="GIM15888.1"/>
    <property type="molecule type" value="Genomic_DNA"/>
</dbReference>
<dbReference type="SUPFAM" id="SSF51206">
    <property type="entry name" value="cAMP-binding domain-like"/>
    <property type="match status" value="2"/>
</dbReference>
<organism evidence="3 4">
    <name type="scientific">Volvox reticuliferus</name>
    <dbReference type="NCBI Taxonomy" id="1737510"/>
    <lineage>
        <taxon>Eukaryota</taxon>
        <taxon>Viridiplantae</taxon>
        <taxon>Chlorophyta</taxon>
        <taxon>core chlorophytes</taxon>
        <taxon>Chlorophyceae</taxon>
        <taxon>CS clade</taxon>
        <taxon>Chlamydomonadales</taxon>
        <taxon>Volvocaceae</taxon>
        <taxon>Volvox</taxon>
    </lineage>
</organism>
<feature type="region of interest" description="Disordered" evidence="1">
    <location>
        <begin position="478"/>
        <end position="502"/>
    </location>
</feature>
<dbReference type="PANTHER" id="PTHR23011:SF28">
    <property type="entry name" value="CYCLIC NUCLEOTIDE-BINDING DOMAIN CONTAINING PROTEIN"/>
    <property type="match status" value="1"/>
</dbReference>
<dbReference type="InterPro" id="IPR014710">
    <property type="entry name" value="RmlC-like_jellyroll"/>
</dbReference>
<sequence>MATTLMGDTIAADMWMRGLRDGDVAVWSRPVRSPRLDSAYASLHGGGSGQPFPGDPFTQQQQQQPTRGGSSSRESSPKLKRNGSGKLQGGVEAEGDLRAVGLCQKPTALRTHEDIKYIQSYMCALSYFFSLWPAPLQWELARLMSGHILARREVALTRGRTPDRLFFVVSGRLDVRLPVPTPGGGREERTLAVLTRGHTVGEAALLGVQAQHTTVVVSSSSAMLLSLSRPDFSRAFKEVLDIRQAERLMYLRLHPLMSGLELRDLEASSEVLGLAFFPPGTKLWPLDEKDRCLYFLAEGQAKVKRGGAGAAAMAAAAAAAAAHEDGTSTTSPSMYDRYTISILGPGDIFGLPSTEQALALQLQQSGAAANTGGNASGGGGLSMEMSYNPTSSAALSLGSPSAGGAGGGGSSSHAATANVVIESYSQVKVYTVKYCDYLRLPSSVQQVLQAANAFRWSYYEGRIVGLARMDHRRRDARREQLRRHQNNATRGRGAGDDPTQSAAAAAALELAERDKQLLGRIPILSASVAG</sequence>
<dbReference type="PANTHER" id="PTHR23011">
    <property type="entry name" value="CYCLIC NUCLEOTIDE-BINDING DOMAIN CONTAINING PROTEIN"/>
    <property type="match status" value="1"/>
</dbReference>
<dbReference type="SMART" id="SM00100">
    <property type="entry name" value="cNMP"/>
    <property type="match status" value="1"/>
</dbReference>
<feature type="region of interest" description="Disordered" evidence="1">
    <location>
        <begin position="38"/>
        <end position="91"/>
    </location>
</feature>
<evidence type="ECO:0000313" key="4">
    <source>
        <dbReference type="Proteomes" id="UP000722791"/>
    </source>
</evidence>
<reference evidence="3" key="1">
    <citation type="journal article" date="2021" name="Proc. Natl. Acad. Sci. U.S.A.">
        <title>Three genomes in the algal genus Volvox reveal the fate of a haploid sex-determining region after a transition to homothallism.</title>
        <authorList>
            <person name="Yamamoto K."/>
            <person name="Hamaji T."/>
            <person name="Kawai-Toyooka H."/>
            <person name="Matsuzaki R."/>
            <person name="Takahashi F."/>
            <person name="Nishimura Y."/>
            <person name="Kawachi M."/>
            <person name="Noguchi H."/>
            <person name="Minakuchi Y."/>
            <person name="Umen J.G."/>
            <person name="Toyoda A."/>
            <person name="Nozaki H."/>
        </authorList>
    </citation>
    <scope>NUCLEOTIDE SEQUENCE</scope>
    <source>
        <strain evidence="3">NIES-3785</strain>
    </source>
</reference>
<accession>A0A8J4GXK3</accession>
<dbReference type="Gene3D" id="2.60.120.10">
    <property type="entry name" value="Jelly Rolls"/>
    <property type="match status" value="2"/>
</dbReference>
<dbReference type="PROSITE" id="PS50042">
    <property type="entry name" value="CNMP_BINDING_3"/>
    <property type="match status" value="1"/>
</dbReference>
<gene>
    <name evidence="3" type="ORF">Vretimale_18618</name>
</gene>
<dbReference type="CDD" id="cd00038">
    <property type="entry name" value="CAP_ED"/>
    <property type="match status" value="1"/>
</dbReference>
<feature type="non-terminal residue" evidence="3">
    <location>
        <position position="530"/>
    </location>
</feature>
<dbReference type="InterPro" id="IPR018490">
    <property type="entry name" value="cNMP-bd_dom_sf"/>
</dbReference>
<feature type="compositionally biased region" description="Low complexity" evidence="1">
    <location>
        <begin position="50"/>
        <end position="69"/>
    </location>
</feature>
<dbReference type="AlphaFoldDB" id="A0A8J4GXK3"/>
<evidence type="ECO:0000259" key="2">
    <source>
        <dbReference type="PROSITE" id="PS50042"/>
    </source>
</evidence>
<name>A0A8J4GXK3_9CHLO</name>
<evidence type="ECO:0000256" key="1">
    <source>
        <dbReference type="SAM" id="MobiDB-lite"/>
    </source>
</evidence>
<comment type="caution">
    <text evidence="3">The sequence shown here is derived from an EMBL/GenBank/DDBJ whole genome shotgun (WGS) entry which is preliminary data.</text>
</comment>
<dbReference type="Proteomes" id="UP000722791">
    <property type="component" value="Unassembled WGS sequence"/>
</dbReference>
<protein>
    <recommendedName>
        <fullName evidence="2">Cyclic nucleotide-binding domain-containing protein</fullName>
    </recommendedName>
</protein>
<evidence type="ECO:0000313" key="3">
    <source>
        <dbReference type="EMBL" id="GIM15888.1"/>
    </source>
</evidence>
<feature type="domain" description="Cyclic nucleotide-binding" evidence="2">
    <location>
        <begin position="128"/>
        <end position="253"/>
    </location>
</feature>